<reference evidence="1" key="1">
    <citation type="submission" date="2021-01" db="EMBL/GenBank/DDBJ databases">
        <authorList>
            <consortium name="Genoscope - CEA"/>
            <person name="William W."/>
        </authorList>
    </citation>
    <scope>NUCLEOTIDE SEQUENCE</scope>
</reference>
<evidence type="ECO:0000313" key="2">
    <source>
        <dbReference type="Proteomes" id="UP000683925"/>
    </source>
</evidence>
<dbReference type="Proteomes" id="UP000683925">
    <property type="component" value="Unassembled WGS sequence"/>
</dbReference>
<evidence type="ECO:0000313" key="1">
    <source>
        <dbReference type="EMBL" id="CAD8196033.1"/>
    </source>
</evidence>
<proteinExistence type="predicted"/>
<name>A0A8S1X1K4_PAROT</name>
<organism evidence="1 2">
    <name type="scientific">Paramecium octaurelia</name>
    <dbReference type="NCBI Taxonomy" id="43137"/>
    <lineage>
        <taxon>Eukaryota</taxon>
        <taxon>Sar</taxon>
        <taxon>Alveolata</taxon>
        <taxon>Ciliophora</taxon>
        <taxon>Intramacronucleata</taxon>
        <taxon>Oligohymenophorea</taxon>
        <taxon>Peniculida</taxon>
        <taxon>Parameciidae</taxon>
        <taxon>Paramecium</taxon>
    </lineage>
</organism>
<accession>A0A8S1X1K4</accession>
<dbReference type="AlphaFoldDB" id="A0A8S1X1K4"/>
<protein>
    <submittedName>
        <fullName evidence="1">Uncharacterized protein</fullName>
    </submittedName>
</protein>
<sequence>MKQEVNPIAYPKIDEKNIKLFSPDSFSNFRIISPIPKIEHCQQGELQFFINDGLKSFIGNSIVVVMFYITDQPKMVGLTNIQNMSQSKAKSIKIVPVFKESNSKIQFIMNFTRKLKNIIETAKMLFRIQVFV</sequence>
<keyword evidence="2" id="KW-1185">Reference proteome</keyword>
<gene>
    <name evidence="1" type="ORF">POCTA_138.1.T1100173</name>
</gene>
<comment type="caution">
    <text evidence="1">The sequence shown here is derived from an EMBL/GenBank/DDBJ whole genome shotgun (WGS) entry which is preliminary data.</text>
</comment>
<dbReference type="EMBL" id="CAJJDP010000110">
    <property type="protein sequence ID" value="CAD8196033.1"/>
    <property type="molecule type" value="Genomic_DNA"/>
</dbReference>